<dbReference type="GO" id="GO:0016787">
    <property type="term" value="F:hydrolase activity"/>
    <property type="evidence" value="ECO:0007669"/>
    <property type="project" value="UniProtKB-KW"/>
</dbReference>
<dbReference type="GO" id="GO:0008270">
    <property type="term" value="F:zinc ion binding"/>
    <property type="evidence" value="ECO:0007669"/>
    <property type="project" value="UniProtKB-KW"/>
</dbReference>
<evidence type="ECO:0000256" key="3">
    <source>
        <dbReference type="SAM" id="Coils"/>
    </source>
</evidence>
<dbReference type="PROSITE" id="PS50966">
    <property type="entry name" value="ZF_SWIM"/>
    <property type="match status" value="1"/>
</dbReference>
<dbReference type="Pfam" id="PF00176">
    <property type="entry name" value="SNF2-rel_dom"/>
    <property type="match status" value="1"/>
</dbReference>
<evidence type="ECO:0000259" key="6">
    <source>
        <dbReference type="PROSITE" id="PS51194"/>
    </source>
</evidence>
<sequence>MIKQALIEGFKKSTYGKKDHAAHRILKNDLISNIKYDSNEDCIYVLSSVISEELYSQYSCKLDIDRFSKEVLFTSCSCVDFEKSSSKQRGYCCKHLTATFYKFILDLDEELDLKDRLNMQEPKERLIAATESSILDFLLGNDKKIHEVKLEVVINRISWSGKIAAEFKIGLKGMKSNKLYSLKDIDGFLVAINNNIPITYGKDFVFNIKEQGLNIKDKKIIEFIELLKEIDFSSSSYKKVNEKLVLGKQITIPKALLRQFMNIICHHRVYLGSGFYSRQLETEIINGPIPFPMKLKEVGNMLKLEAVRGVPEALSDIGDIYLYDTIIYLPPDNQMEGLTPYIEAFNHGNTIFFTKAEEDRVLRELIPSIQKVTGEIELSTRLSNKVVIAPAKFKFYFDKDEEIHLTLKVLYDKYEFNYFDTYEEKVIYRDKNAEDKVLMKLRELGFESVNDKFIFFKDEEHIFSFFKDQVKDIQELGEVYYSDRFTGIKTFHDGAFKGDVKKGKYDYFEFKFKLGDIPKEENAYILNAFRDSKKYYRLKSGEFLDLEEIEMKKFLKLLDSLEKDNNLEENVLNFHKSKGIYLEDYLEDEEIKYVKGRRGLKALKNSLNDLKNTNFILPDDINANLRNYQKDGYYWLKTLDFLGFGGILGDEMGLGKTLQTITFLASNKGKSTLIVAPTSLVYNWNNEFKKFAPTMKIAILNGSKNDREDLLRSTQKYDAYITTYNLLKRDADIYETIEFDYCILDEAQNIKNPSSQNAKTAKGIKATRKFALTGTPIENSLMELWSIFDFIMPGYLYNEKRFAARYHRRLEEEDVIIEELTRLIKPFILRRYKKDVIKELPDKIEKNLIVPMDEKQLVVYTTYAKYAQELIENKVKDDEFKKSKIEILSYITKLRQICLDPSVVMDNYDGGSGKIDALLETVIQGIDEGHKILVFSQFTSVLKNIAKRFKENDVTFTYLDGSTPSKLRGKLVEDFNEDNTSVFLISLKAGGTGLNLTSADIVIHFDPWWNPAVEEQATDRAHRIGQRKVVQVIKMIAEGSIEEKIVDLQEQKKLLIDKVVGGKVDLGGSLSSLQENDILSLFSKNI</sequence>
<feature type="domain" description="Helicase C-terminal" evidence="6">
    <location>
        <begin position="918"/>
        <end position="1067"/>
    </location>
</feature>
<proteinExistence type="predicted"/>
<feature type="domain" description="Helicase ATP-binding" evidence="5">
    <location>
        <begin position="637"/>
        <end position="794"/>
    </location>
</feature>
<reference evidence="7 8" key="1">
    <citation type="submission" date="2018-03" db="EMBL/GenBank/DDBJ databases">
        <title>Genome sequence of Clostridium vincentii DSM 10228.</title>
        <authorList>
            <person name="Poehlein A."/>
            <person name="Daniel R."/>
        </authorList>
    </citation>
    <scope>NUCLEOTIDE SEQUENCE [LARGE SCALE GENOMIC DNA]</scope>
    <source>
        <strain evidence="7 8">DSM 10228</strain>
    </source>
</reference>
<dbReference type="CDD" id="cd18793">
    <property type="entry name" value="SF2_C_SNF"/>
    <property type="match status" value="1"/>
</dbReference>
<dbReference type="Gene3D" id="3.40.50.10810">
    <property type="entry name" value="Tandem AAA-ATPase domain"/>
    <property type="match status" value="1"/>
</dbReference>
<evidence type="ECO:0000259" key="4">
    <source>
        <dbReference type="PROSITE" id="PS50966"/>
    </source>
</evidence>
<evidence type="ECO:0000259" key="5">
    <source>
        <dbReference type="PROSITE" id="PS51192"/>
    </source>
</evidence>
<keyword evidence="7" id="KW-0347">Helicase</keyword>
<dbReference type="EMBL" id="PVXQ01000031">
    <property type="protein sequence ID" value="PRR81337.1"/>
    <property type="molecule type" value="Genomic_DNA"/>
</dbReference>
<dbReference type="Proteomes" id="UP000239471">
    <property type="component" value="Unassembled WGS sequence"/>
</dbReference>
<dbReference type="SMART" id="SM00490">
    <property type="entry name" value="HELICc"/>
    <property type="match status" value="1"/>
</dbReference>
<keyword evidence="2" id="KW-0479">Metal-binding</keyword>
<dbReference type="RefSeq" id="WP_106060491.1">
    <property type="nucleotide sequence ID" value="NZ_PVXQ01000031.1"/>
</dbReference>
<feature type="domain" description="SWIM-type" evidence="4">
    <location>
        <begin position="58"/>
        <end position="104"/>
    </location>
</feature>
<comment type="caution">
    <text evidence="7">The sequence shown here is derived from an EMBL/GenBank/DDBJ whole genome shotgun (WGS) entry which is preliminary data.</text>
</comment>
<evidence type="ECO:0000256" key="2">
    <source>
        <dbReference type="PROSITE-ProRule" id="PRU00325"/>
    </source>
</evidence>
<dbReference type="PROSITE" id="PS51192">
    <property type="entry name" value="HELICASE_ATP_BIND_1"/>
    <property type="match status" value="1"/>
</dbReference>
<evidence type="ECO:0000256" key="1">
    <source>
        <dbReference type="ARBA" id="ARBA00022801"/>
    </source>
</evidence>
<dbReference type="InterPro" id="IPR014001">
    <property type="entry name" value="Helicase_ATP-bd"/>
</dbReference>
<dbReference type="InterPro" id="IPR007527">
    <property type="entry name" value="Znf_SWIM"/>
</dbReference>
<organism evidence="7 8">
    <name type="scientific">Clostridium vincentii</name>
    <dbReference type="NCBI Taxonomy" id="52704"/>
    <lineage>
        <taxon>Bacteria</taxon>
        <taxon>Bacillati</taxon>
        <taxon>Bacillota</taxon>
        <taxon>Clostridia</taxon>
        <taxon>Eubacteriales</taxon>
        <taxon>Clostridiaceae</taxon>
        <taxon>Clostridium</taxon>
    </lineage>
</organism>
<dbReference type="InterPro" id="IPR049730">
    <property type="entry name" value="SNF2/RAD54-like_C"/>
</dbReference>
<dbReference type="InterPro" id="IPR001650">
    <property type="entry name" value="Helicase_C-like"/>
</dbReference>
<dbReference type="PROSITE" id="PS51194">
    <property type="entry name" value="HELICASE_CTER"/>
    <property type="match status" value="1"/>
</dbReference>
<protein>
    <submittedName>
        <fullName evidence="7">ATP-dependent helicase HepA</fullName>
    </submittedName>
</protein>
<keyword evidence="7" id="KW-0067">ATP-binding</keyword>
<dbReference type="PANTHER" id="PTHR10799">
    <property type="entry name" value="SNF2/RAD54 HELICASE FAMILY"/>
    <property type="match status" value="1"/>
</dbReference>
<name>A0A2T0BC00_9CLOT</name>
<dbReference type="OrthoDB" id="9760715at2"/>
<dbReference type="Pfam" id="PF00271">
    <property type="entry name" value="Helicase_C"/>
    <property type="match status" value="1"/>
</dbReference>
<dbReference type="AlphaFoldDB" id="A0A2T0BC00"/>
<keyword evidence="8" id="KW-1185">Reference proteome</keyword>
<keyword evidence="2" id="KW-0862">Zinc</keyword>
<keyword evidence="3" id="KW-0175">Coiled coil</keyword>
<dbReference type="SUPFAM" id="SSF52540">
    <property type="entry name" value="P-loop containing nucleoside triphosphate hydrolases"/>
    <property type="match status" value="2"/>
</dbReference>
<dbReference type="InterPro" id="IPR038718">
    <property type="entry name" value="SNF2-like_sf"/>
</dbReference>
<dbReference type="GO" id="GO:0004386">
    <property type="term" value="F:helicase activity"/>
    <property type="evidence" value="ECO:0007669"/>
    <property type="project" value="UniProtKB-KW"/>
</dbReference>
<dbReference type="InterPro" id="IPR000330">
    <property type="entry name" value="SNF2_N"/>
</dbReference>
<evidence type="ECO:0000313" key="7">
    <source>
        <dbReference type="EMBL" id="PRR81337.1"/>
    </source>
</evidence>
<dbReference type="InterPro" id="IPR027417">
    <property type="entry name" value="P-loop_NTPase"/>
</dbReference>
<keyword evidence="7" id="KW-0547">Nucleotide-binding</keyword>
<dbReference type="CDD" id="cd18012">
    <property type="entry name" value="DEXQc_arch_SWI2_SNF2"/>
    <property type="match status" value="1"/>
</dbReference>
<dbReference type="InterPro" id="IPR013663">
    <property type="entry name" value="Helicase_SWF/SNF/SWI_bac"/>
</dbReference>
<keyword evidence="1" id="KW-0378">Hydrolase</keyword>
<dbReference type="GO" id="GO:0005524">
    <property type="term" value="F:ATP binding"/>
    <property type="evidence" value="ECO:0007669"/>
    <property type="project" value="InterPro"/>
</dbReference>
<dbReference type="Pfam" id="PF08455">
    <property type="entry name" value="SNF2_assoc"/>
    <property type="match status" value="1"/>
</dbReference>
<keyword evidence="2" id="KW-0863">Zinc-finger</keyword>
<accession>A0A2T0BC00</accession>
<dbReference type="SMART" id="SM00487">
    <property type="entry name" value="DEXDc"/>
    <property type="match status" value="1"/>
</dbReference>
<evidence type="ECO:0000313" key="8">
    <source>
        <dbReference type="Proteomes" id="UP000239471"/>
    </source>
</evidence>
<gene>
    <name evidence="7" type="ORF">CLVI_25700</name>
</gene>
<dbReference type="Gene3D" id="3.40.50.300">
    <property type="entry name" value="P-loop containing nucleotide triphosphate hydrolases"/>
    <property type="match status" value="1"/>
</dbReference>
<feature type="coiled-coil region" evidence="3">
    <location>
        <begin position="544"/>
        <end position="578"/>
    </location>
</feature>